<evidence type="ECO:0000313" key="1">
    <source>
        <dbReference type="EMBL" id="KAK2148570.1"/>
    </source>
</evidence>
<protein>
    <submittedName>
        <fullName evidence="1">Uncharacterized protein</fullName>
    </submittedName>
</protein>
<dbReference type="EMBL" id="JAODUP010000491">
    <property type="protein sequence ID" value="KAK2148570.1"/>
    <property type="molecule type" value="Genomic_DNA"/>
</dbReference>
<evidence type="ECO:0000313" key="2">
    <source>
        <dbReference type="Proteomes" id="UP001208570"/>
    </source>
</evidence>
<comment type="caution">
    <text evidence="1">The sequence shown here is derived from an EMBL/GenBank/DDBJ whole genome shotgun (WGS) entry which is preliminary data.</text>
</comment>
<reference evidence="1" key="1">
    <citation type="journal article" date="2023" name="Mol. Biol. Evol.">
        <title>Third-Generation Sequencing Reveals the Adaptive Role of the Epigenome in Three Deep-Sea Polychaetes.</title>
        <authorList>
            <person name="Perez M."/>
            <person name="Aroh O."/>
            <person name="Sun Y."/>
            <person name="Lan Y."/>
            <person name="Juniper S.K."/>
            <person name="Young C.R."/>
            <person name="Angers B."/>
            <person name="Qian P.Y."/>
        </authorList>
    </citation>
    <scope>NUCLEOTIDE SEQUENCE</scope>
    <source>
        <strain evidence="1">P08H-3</strain>
    </source>
</reference>
<keyword evidence="2" id="KW-1185">Reference proteome</keyword>
<accession>A0AAD9MX06</accession>
<dbReference type="Proteomes" id="UP001208570">
    <property type="component" value="Unassembled WGS sequence"/>
</dbReference>
<dbReference type="AlphaFoldDB" id="A0AAD9MX06"/>
<name>A0AAD9MX06_9ANNE</name>
<organism evidence="1 2">
    <name type="scientific">Paralvinella palmiformis</name>
    <dbReference type="NCBI Taxonomy" id="53620"/>
    <lineage>
        <taxon>Eukaryota</taxon>
        <taxon>Metazoa</taxon>
        <taxon>Spiralia</taxon>
        <taxon>Lophotrochozoa</taxon>
        <taxon>Annelida</taxon>
        <taxon>Polychaeta</taxon>
        <taxon>Sedentaria</taxon>
        <taxon>Canalipalpata</taxon>
        <taxon>Terebellida</taxon>
        <taxon>Terebelliformia</taxon>
        <taxon>Alvinellidae</taxon>
        <taxon>Paralvinella</taxon>
    </lineage>
</organism>
<proteinExistence type="predicted"/>
<sequence>MTKYEGSATMYMRMPMSTSALPIQGSCMVEDKRITLKFPFTGIEFDLPSSPSEDRNEFDFKIRGARGDMTMTIGFIPELKCFTGIGKQEEDDQPVLTFYFYPTSSPMSRLPKH</sequence>
<gene>
    <name evidence="1" type="ORF">LSH36_491g03042</name>
</gene>